<organism evidence="1 2">
    <name type="scientific">Halothermothrix orenii (strain H 168 / OCM 544 / DSM 9562)</name>
    <dbReference type="NCBI Taxonomy" id="373903"/>
    <lineage>
        <taxon>Bacteria</taxon>
        <taxon>Bacillati</taxon>
        <taxon>Bacillota</taxon>
        <taxon>Clostridia</taxon>
        <taxon>Halanaerobiales</taxon>
        <taxon>Halothermotrichaceae</taxon>
        <taxon>Halothermothrix</taxon>
    </lineage>
</organism>
<gene>
    <name evidence="1" type="ordered locus">Hore_03540</name>
</gene>
<reference evidence="1 2" key="1">
    <citation type="journal article" date="2009" name="PLoS ONE">
        <title>Genome analysis of the anaerobic thermohalophilic bacterium Halothermothrix orenii.</title>
        <authorList>
            <person name="Mavromatis K."/>
            <person name="Ivanova N."/>
            <person name="Anderson I."/>
            <person name="Lykidis A."/>
            <person name="Hooper S.D."/>
            <person name="Sun H."/>
            <person name="Kunin V."/>
            <person name="Lapidus A."/>
            <person name="Hugenholtz P."/>
            <person name="Patel B."/>
            <person name="Kyrpides N.C."/>
        </authorList>
    </citation>
    <scope>NUCLEOTIDE SEQUENCE [LARGE SCALE GENOMIC DNA]</scope>
    <source>
        <strain evidence="2">H 168 / OCM 544 / DSM 9562</strain>
    </source>
</reference>
<dbReference type="Proteomes" id="UP000000719">
    <property type="component" value="Chromosome"/>
</dbReference>
<dbReference type="RefSeq" id="WP_012635303.1">
    <property type="nucleotide sequence ID" value="NC_011899.1"/>
</dbReference>
<sequence>MVLPETAENLPYWKSEEPEVLINKALQIKYYGEAGALQLTMRGKDNQGNSYNKKGVNLRKHILQKHPELLRTLAEIFTDWYDELPEDKKAKALEG</sequence>
<accession>B8D1N8</accession>
<name>B8D1N8_HALOH</name>
<dbReference type="AlphaFoldDB" id="B8D1N8"/>
<dbReference type="EMBL" id="CP001098">
    <property type="protein sequence ID" value="ACL69115.1"/>
    <property type="molecule type" value="Genomic_DNA"/>
</dbReference>
<dbReference type="KEGG" id="hor:Hore_03540"/>
<dbReference type="STRING" id="373903.Hore_03540"/>
<proteinExistence type="predicted"/>
<dbReference type="HOGENOM" id="CLU_2368960_0_0_9"/>
<evidence type="ECO:0000313" key="1">
    <source>
        <dbReference type="EMBL" id="ACL69115.1"/>
    </source>
</evidence>
<keyword evidence="2" id="KW-1185">Reference proteome</keyword>
<evidence type="ECO:0000313" key="2">
    <source>
        <dbReference type="Proteomes" id="UP000000719"/>
    </source>
</evidence>
<protein>
    <submittedName>
        <fullName evidence="1">Uncharacterized protein</fullName>
    </submittedName>
</protein>